<dbReference type="Proteomes" id="UP001212841">
    <property type="component" value="Unassembled WGS sequence"/>
</dbReference>
<gene>
    <name evidence="2" type="ORF">HK097_006724</name>
</gene>
<dbReference type="EMBL" id="JADGJD010000316">
    <property type="protein sequence ID" value="KAJ3052200.1"/>
    <property type="molecule type" value="Genomic_DNA"/>
</dbReference>
<evidence type="ECO:0000313" key="2">
    <source>
        <dbReference type="EMBL" id="KAJ3052200.1"/>
    </source>
</evidence>
<proteinExistence type="predicted"/>
<name>A0AAD5SDZ1_9FUNG</name>
<protein>
    <submittedName>
        <fullName evidence="2">Uncharacterized protein</fullName>
    </submittedName>
</protein>
<dbReference type="AlphaFoldDB" id="A0AAD5SDZ1"/>
<evidence type="ECO:0000313" key="3">
    <source>
        <dbReference type="Proteomes" id="UP001212841"/>
    </source>
</evidence>
<comment type="caution">
    <text evidence="2">The sequence shown here is derived from an EMBL/GenBank/DDBJ whole genome shotgun (WGS) entry which is preliminary data.</text>
</comment>
<feature type="region of interest" description="Disordered" evidence="1">
    <location>
        <begin position="1"/>
        <end position="48"/>
    </location>
</feature>
<keyword evidence="3" id="KW-1185">Reference proteome</keyword>
<accession>A0AAD5SDZ1</accession>
<sequence>MTAESRLDLVIKTESPPQTSTPPKTDPPSGDSPSNEPLSTALTSTDPPITYQERPIVYAGKELPKNENFASVTLPVSLCHIFQKFGGCPNVKSCADNHLAGFKKAIFSRTVFIQAWDRKNHLGADSLMEEVEKSGDTTDFEQTFTRRASITLAHQLISGQLFSAFPTLRPKRTPPAMNSALMHMMVSVLVLSPFTWTGLRNAVLFLGMEELWMYRRACNALYEGNDGEAGA</sequence>
<feature type="compositionally biased region" description="Basic and acidic residues" evidence="1">
    <location>
        <begin position="1"/>
        <end position="11"/>
    </location>
</feature>
<feature type="compositionally biased region" description="Polar residues" evidence="1">
    <location>
        <begin position="31"/>
        <end position="47"/>
    </location>
</feature>
<evidence type="ECO:0000256" key="1">
    <source>
        <dbReference type="SAM" id="MobiDB-lite"/>
    </source>
</evidence>
<reference evidence="2" key="1">
    <citation type="submission" date="2020-05" db="EMBL/GenBank/DDBJ databases">
        <title>Phylogenomic resolution of chytrid fungi.</title>
        <authorList>
            <person name="Stajich J.E."/>
            <person name="Amses K."/>
            <person name="Simmons R."/>
            <person name="Seto K."/>
            <person name="Myers J."/>
            <person name="Bonds A."/>
            <person name="Quandt C.A."/>
            <person name="Barry K."/>
            <person name="Liu P."/>
            <person name="Grigoriev I."/>
            <person name="Longcore J.E."/>
            <person name="James T.Y."/>
        </authorList>
    </citation>
    <scope>NUCLEOTIDE SEQUENCE</scope>
    <source>
        <strain evidence="2">JEL0318</strain>
    </source>
</reference>
<organism evidence="2 3">
    <name type="scientific">Rhizophlyctis rosea</name>
    <dbReference type="NCBI Taxonomy" id="64517"/>
    <lineage>
        <taxon>Eukaryota</taxon>
        <taxon>Fungi</taxon>
        <taxon>Fungi incertae sedis</taxon>
        <taxon>Chytridiomycota</taxon>
        <taxon>Chytridiomycota incertae sedis</taxon>
        <taxon>Chytridiomycetes</taxon>
        <taxon>Rhizophlyctidales</taxon>
        <taxon>Rhizophlyctidaceae</taxon>
        <taxon>Rhizophlyctis</taxon>
    </lineage>
</organism>